<evidence type="ECO:0000256" key="6">
    <source>
        <dbReference type="ARBA" id="ARBA00035289"/>
    </source>
</evidence>
<evidence type="ECO:0000313" key="9">
    <source>
        <dbReference type="Proteomes" id="UP000292082"/>
    </source>
</evidence>
<dbReference type="EMBL" id="ML145094">
    <property type="protein sequence ID" value="TBU62307.1"/>
    <property type="molecule type" value="Genomic_DNA"/>
</dbReference>
<keyword evidence="4" id="KW-0496">Mitochondrion</keyword>
<dbReference type="InterPro" id="IPR036049">
    <property type="entry name" value="Ribosomal_uL29_sf"/>
</dbReference>
<dbReference type="Proteomes" id="UP000292082">
    <property type="component" value="Unassembled WGS sequence"/>
</dbReference>
<dbReference type="PANTHER" id="PTHR21183">
    <property type="entry name" value="RIBOSOMAL PROTEIN L47, MITOCHONDRIAL-RELATED"/>
    <property type="match status" value="1"/>
</dbReference>
<evidence type="ECO:0000256" key="5">
    <source>
        <dbReference type="ARBA" id="ARBA00023274"/>
    </source>
</evidence>
<proteinExistence type="inferred from homology"/>
<keyword evidence="9" id="KW-1185">Reference proteome</keyword>
<evidence type="ECO:0000256" key="4">
    <source>
        <dbReference type="ARBA" id="ARBA00023128"/>
    </source>
</evidence>
<dbReference type="InterPro" id="IPR038340">
    <property type="entry name" value="MRP-L47_sf"/>
</dbReference>
<gene>
    <name evidence="8" type="ORF">BD310DRAFT_919112</name>
</gene>
<reference evidence="8 9" key="1">
    <citation type="submission" date="2019-01" db="EMBL/GenBank/DDBJ databases">
        <title>Draft genome sequences of three monokaryotic isolates of the white-rot basidiomycete fungus Dichomitus squalens.</title>
        <authorList>
            <consortium name="DOE Joint Genome Institute"/>
            <person name="Lopez S.C."/>
            <person name="Andreopoulos B."/>
            <person name="Pangilinan J."/>
            <person name="Lipzen A."/>
            <person name="Riley R."/>
            <person name="Ahrendt S."/>
            <person name="Ng V."/>
            <person name="Barry K."/>
            <person name="Daum C."/>
            <person name="Grigoriev I.V."/>
            <person name="Hilden K.S."/>
            <person name="Makela M.R."/>
            <person name="de Vries R.P."/>
        </authorList>
    </citation>
    <scope>NUCLEOTIDE SEQUENCE [LARGE SCALE GENOMIC DNA]</scope>
    <source>
        <strain evidence="8 9">CBS 464.89</strain>
    </source>
</reference>
<dbReference type="Gene3D" id="6.10.330.20">
    <property type="match status" value="1"/>
</dbReference>
<protein>
    <recommendedName>
        <fullName evidence="6">Large ribosomal subunit protein uL29m</fullName>
    </recommendedName>
    <alternativeName>
        <fullName evidence="7">54S ribosomal protein L4, mitochondrial</fullName>
    </alternativeName>
</protein>
<evidence type="ECO:0000256" key="2">
    <source>
        <dbReference type="ARBA" id="ARBA00009254"/>
    </source>
</evidence>
<evidence type="ECO:0000256" key="3">
    <source>
        <dbReference type="ARBA" id="ARBA00022980"/>
    </source>
</evidence>
<dbReference type="SUPFAM" id="SSF46561">
    <property type="entry name" value="Ribosomal protein L29 (L29p)"/>
    <property type="match status" value="1"/>
</dbReference>
<comment type="similarity">
    <text evidence="2">Belongs to the universal ribosomal protein uL29 family.</text>
</comment>
<comment type="subcellular location">
    <subcellularLocation>
        <location evidence="1">Mitochondrion</location>
    </subcellularLocation>
</comment>
<evidence type="ECO:0000256" key="7">
    <source>
        <dbReference type="ARBA" id="ARBA00035399"/>
    </source>
</evidence>
<dbReference type="GO" id="GO:0032543">
    <property type="term" value="P:mitochondrial translation"/>
    <property type="evidence" value="ECO:0007669"/>
    <property type="project" value="TreeGrafter"/>
</dbReference>
<name>A0A4Q9Q4N9_9APHY</name>
<dbReference type="GO" id="GO:0005762">
    <property type="term" value="C:mitochondrial large ribosomal subunit"/>
    <property type="evidence" value="ECO:0007669"/>
    <property type="project" value="TreeGrafter"/>
</dbReference>
<organism evidence="8 9">
    <name type="scientific">Dichomitus squalens</name>
    <dbReference type="NCBI Taxonomy" id="114155"/>
    <lineage>
        <taxon>Eukaryota</taxon>
        <taxon>Fungi</taxon>
        <taxon>Dikarya</taxon>
        <taxon>Basidiomycota</taxon>
        <taxon>Agaricomycotina</taxon>
        <taxon>Agaricomycetes</taxon>
        <taxon>Polyporales</taxon>
        <taxon>Polyporaceae</taxon>
        <taxon>Dichomitus</taxon>
    </lineage>
</organism>
<dbReference type="Pfam" id="PF06984">
    <property type="entry name" value="MRP-L47"/>
    <property type="match status" value="1"/>
</dbReference>
<accession>A0A4Q9Q4N9</accession>
<evidence type="ECO:0000256" key="1">
    <source>
        <dbReference type="ARBA" id="ARBA00004173"/>
    </source>
</evidence>
<dbReference type="AlphaFoldDB" id="A0A4Q9Q4N9"/>
<keyword evidence="3 8" id="KW-0689">Ribosomal protein</keyword>
<dbReference type="GO" id="GO:0003735">
    <property type="term" value="F:structural constituent of ribosome"/>
    <property type="evidence" value="ECO:0007669"/>
    <property type="project" value="InterPro"/>
</dbReference>
<evidence type="ECO:0000313" key="8">
    <source>
        <dbReference type="EMBL" id="TBU62307.1"/>
    </source>
</evidence>
<keyword evidence="5" id="KW-0687">Ribonucleoprotein</keyword>
<dbReference type="InterPro" id="IPR010729">
    <property type="entry name" value="Ribosomal_uL29_mit"/>
</dbReference>
<sequence length="229" mass="25986">MLSAPTAASRAARTVCALSTRSRRLATHVPAVASAASSSMPSSDGPLRPHLGIEVNPEHGLYAFFRKKEKDGKPYYDTVEPMDMTADQSGRAWTAAELRRKSFKDLHTLWYVVLRERNLLATQQAEARRMGANEQTLGLWAKAFRCRKTMARIKYVINERRLAYEGAMKIYGERREEALEADKIARKEAEEAERKRVAKEWARKRSNPVEDMVTRSLFETVPETVGQKA</sequence>
<dbReference type="PANTHER" id="PTHR21183:SF18">
    <property type="entry name" value="LARGE RIBOSOMAL SUBUNIT PROTEIN UL29M"/>
    <property type="match status" value="1"/>
</dbReference>
<dbReference type="STRING" id="114155.A0A4Q9Q4N9"/>